<feature type="region of interest" description="Disordered" evidence="1">
    <location>
        <begin position="908"/>
        <end position="939"/>
    </location>
</feature>
<name>A0A1X7VD35_AMPQE</name>
<dbReference type="AlphaFoldDB" id="A0A1X7VD35"/>
<feature type="compositionally biased region" description="Polar residues" evidence="1">
    <location>
        <begin position="873"/>
        <end position="888"/>
    </location>
</feature>
<feature type="region of interest" description="Disordered" evidence="1">
    <location>
        <begin position="703"/>
        <end position="781"/>
    </location>
</feature>
<feature type="compositionally biased region" description="Basic residues" evidence="1">
    <location>
        <begin position="812"/>
        <end position="824"/>
    </location>
</feature>
<dbReference type="EnsemblMetazoa" id="Aqu2.1.37432_001">
    <property type="protein sequence ID" value="Aqu2.1.37432_001"/>
    <property type="gene ID" value="Aqu2.1.37432"/>
</dbReference>
<feature type="compositionally biased region" description="Low complexity" evidence="1">
    <location>
        <begin position="913"/>
        <end position="939"/>
    </location>
</feature>
<reference evidence="2" key="1">
    <citation type="submission" date="2017-05" db="UniProtKB">
        <authorList>
            <consortium name="EnsemblMetazoa"/>
        </authorList>
    </citation>
    <scope>IDENTIFICATION</scope>
</reference>
<evidence type="ECO:0000313" key="2">
    <source>
        <dbReference type="EnsemblMetazoa" id="Aqu2.1.37432_001"/>
    </source>
</evidence>
<dbReference type="Gene3D" id="2.60.40.150">
    <property type="entry name" value="C2 domain"/>
    <property type="match status" value="1"/>
</dbReference>
<sequence>MKIIAAARDRVGKRARTPPLLSSRSTYHPLSIQCCSRLELLMPMYSTGHCSNHSTAKMPDLRFDSMRKGTIERALYDSYRRRSSLCLPPDITLPQDCYRSTGPLPLQCLAADALPESLKEEIEKLTVSSLEEYSHQEGHVKGSLSLSDGHNEHTVIVPLQFFTNDNGLRIVGGVKCPHSGERHARIILFKHMEDKVDTETLLPSFHKGLCIVEMEGHSLRDSTFEGVRKIMRNLNTVLIKLVVKDCCKDHSNRPSLGITTKREDKQIKSRKKPHFLALREQRRASMVSLETPSPEGRTYRELLKEESSPSPSPFKKDCQSALEVSFEFAKDSTLVRKTTPKLYPRHSSTQSLDSLISDNGVDDKSLANNQSRVAKISLRYLKSREKFCVNLHRIKSVSKNSVIDQSGVFINTYIFPDKRSQGVQSCKPVSSTISTESLIELSAQYKLTREELQATSLRILVWEFGSALRSKKTHFRGEVFLDVGDESNKFVNLEGVPQWYSLCPPDRNLPSLPSPHPPYSQGTIMKKVKAIANNTSQNFGSLTKRRKERKGLGAIIAAEGPTLSQSLHDIAGAKGSGSKSPDVPSLLEPLKDRGRGKKISLPDPPLRRPSSSRNRRSNRNSLLSLFEWNSRRNSIAEEDAADYTFSLQKMASSPMLDAKGDASPNSKRGNLSLVEFLDGLNTPRTKAKLLKFSQGLRQKSFSQDVLDVPRPRRPLSLSSDSMNIGSEDSSFGSGSETSSISSVNKPSGLLVSGWSTSSSEDMLRPPSSASSGEFSPPPQSGKSVFRHYSFLDSLEDMMDGVPLESPTQILRRPSKPKKSSARRKSSMEEGYDHLLPFLKINDSVPFSPHSLSSSTETLTPHVGAGEEEGPKLRSSSWTETDTLPSTFGRSLMDSRLSRSVDELSEMKSWSQYDDSCTQSSLDLSDSSSSRGQSQSQQDSDFLTSIQPIATGTDDSIYSSGLESIMERSMEDSVQVETLKRPKKRSVSLEMVASDSPDDKGNNQPVLPALASVRKDSKIGTIKRLVEAYKTGLGKPNGSVNILLTAKHVARIIVVDVIDVVFYSQKLMNAEYTMKVNLFNRFNEKCEMSKKEAAVFRKNGMHEQKQLPPVFEFHGDPSVYYIQIQFQLKNRIFGRKVYQSFQDMEAIKGESNNLWLPICKLPSQ</sequence>
<feature type="region of interest" description="Disordered" evidence="1">
    <location>
        <begin position="804"/>
        <end position="827"/>
    </location>
</feature>
<feature type="region of interest" description="Disordered" evidence="1">
    <location>
        <begin position="848"/>
        <end position="889"/>
    </location>
</feature>
<organism evidence="2">
    <name type="scientific">Amphimedon queenslandica</name>
    <name type="common">Sponge</name>
    <dbReference type="NCBI Taxonomy" id="400682"/>
    <lineage>
        <taxon>Eukaryota</taxon>
        <taxon>Metazoa</taxon>
        <taxon>Porifera</taxon>
        <taxon>Demospongiae</taxon>
        <taxon>Heteroscleromorpha</taxon>
        <taxon>Haplosclerida</taxon>
        <taxon>Niphatidae</taxon>
        <taxon>Amphimedon</taxon>
    </lineage>
</organism>
<evidence type="ECO:0000256" key="1">
    <source>
        <dbReference type="SAM" id="MobiDB-lite"/>
    </source>
</evidence>
<feature type="region of interest" description="Disordered" evidence="1">
    <location>
        <begin position="568"/>
        <end position="618"/>
    </location>
</feature>
<feature type="compositionally biased region" description="Low complexity" evidence="1">
    <location>
        <begin position="848"/>
        <end position="861"/>
    </location>
</feature>
<evidence type="ECO:0008006" key="3">
    <source>
        <dbReference type="Google" id="ProtNLM"/>
    </source>
</evidence>
<accession>A0A1X7VD35</accession>
<dbReference type="InParanoid" id="A0A1X7VD35"/>
<dbReference type="InterPro" id="IPR035892">
    <property type="entry name" value="C2_domain_sf"/>
</dbReference>
<proteinExistence type="predicted"/>
<feature type="compositionally biased region" description="Low complexity" evidence="1">
    <location>
        <begin position="704"/>
        <end position="742"/>
    </location>
</feature>
<protein>
    <recommendedName>
        <fullName evidence="3">C2 domain-containing protein</fullName>
    </recommendedName>
</protein>